<gene>
    <name evidence="3" type="ORF">AALO_G00111750</name>
</gene>
<feature type="signal peptide" evidence="1">
    <location>
        <begin position="1"/>
        <end position="26"/>
    </location>
</feature>
<feature type="domain" description="Ig-like" evidence="2">
    <location>
        <begin position="37"/>
        <end position="112"/>
    </location>
</feature>
<dbReference type="InterPro" id="IPR013783">
    <property type="entry name" value="Ig-like_fold"/>
</dbReference>
<keyword evidence="4" id="KW-1185">Reference proteome</keyword>
<organism evidence="3 4">
    <name type="scientific">Alosa alosa</name>
    <name type="common">allis shad</name>
    <dbReference type="NCBI Taxonomy" id="278164"/>
    <lineage>
        <taxon>Eukaryota</taxon>
        <taxon>Metazoa</taxon>
        <taxon>Chordata</taxon>
        <taxon>Craniata</taxon>
        <taxon>Vertebrata</taxon>
        <taxon>Euteleostomi</taxon>
        <taxon>Actinopterygii</taxon>
        <taxon>Neopterygii</taxon>
        <taxon>Teleostei</taxon>
        <taxon>Clupei</taxon>
        <taxon>Clupeiformes</taxon>
        <taxon>Clupeoidei</taxon>
        <taxon>Clupeidae</taxon>
        <taxon>Alosa</taxon>
    </lineage>
</organism>
<name>A0AAV6GP39_9TELE</name>
<dbReference type="GO" id="GO:0070374">
    <property type="term" value="P:positive regulation of ERK1 and ERK2 cascade"/>
    <property type="evidence" value="ECO:0007669"/>
    <property type="project" value="TreeGrafter"/>
</dbReference>
<dbReference type="InterPro" id="IPR003599">
    <property type="entry name" value="Ig_sub"/>
</dbReference>
<feature type="chain" id="PRO_5043831853" description="Ig-like domain-containing protein" evidence="1">
    <location>
        <begin position="27"/>
        <end position="238"/>
    </location>
</feature>
<dbReference type="EMBL" id="JADWDJ010000008">
    <property type="protein sequence ID" value="KAG5276948.1"/>
    <property type="molecule type" value="Genomic_DNA"/>
</dbReference>
<evidence type="ECO:0000313" key="3">
    <source>
        <dbReference type="EMBL" id="KAG5276948.1"/>
    </source>
</evidence>
<dbReference type="GO" id="GO:0009897">
    <property type="term" value="C:external side of plasma membrane"/>
    <property type="evidence" value="ECO:0007669"/>
    <property type="project" value="TreeGrafter"/>
</dbReference>
<reference evidence="3" key="1">
    <citation type="submission" date="2020-10" db="EMBL/GenBank/DDBJ databases">
        <title>Chromosome-scale genome assembly of the Allis shad, Alosa alosa.</title>
        <authorList>
            <person name="Margot Z."/>
            <person name="Christophe K."/>
            <person name="Cabau C."/>
            <person name="Louis A."/>
            <person name="Berthelot C."/>
            <person name="Parey E."/>
            <person name="Roest Crollius H."/>
            <person name="Montfort J."/>
            <person name="Robinson-Rechavi M."/>
            <person name="Bucao C."/>
            <person name="Bouchez O."/>
            <person name="Gislard M."/>
            <person name="Lluch J."/>
            <person name="Milhes M."/>
            <person name="Lampietro C."/>
            <person name="Lopez Roques C."/>
            <person name="Donnadieu C."/>
            <person name="Braasch I."/>
            <person name="Desvignes T."/>
            <person name="Postlethwait J."/>
            <person name="Bobe J."/>
            <person name="Guiguen Y."/>
        </authorList>
    </citation>
    <scope>NUCLEOTIDE SEQUENCE</scope>
    <source>
        <strain evidence="3">M-15738</strain>
        <tissue evidence="3">Blood</tissue>
    </source>
</reference>
<dbReference type="GO" id="GO:1990782">
    <property type="term" value="F:protein tyrosine kinase binding"/>
    <property type="evidence" value="ECO:0007669"/>
    <property type="project" value="TreeGrafter"/>
</dbReference>
<dbReference type="GO" id="GO:0042110">
    <property type="term" value="P:T cell activation"/>
    <property type="evidence" value="ECO:0007669"/>
    <property type="project" value="TreeGrafter"/>
</dbReference>
<accession>A0AAV6GP39</accession>
<dbReference type="GO" id="GO:0042289">
    <property type="term" value="F:MHC class II protein binding"/>
    <property type="evidence" value="ECO:0007669"/>
    <property type="project" value="TreeGrafter"/>
</dbReference>
<dbReference type="InterPro" id="IPR007110">
    <property type="entry name" value="Ig-like_dom"/>
</dbReference>
<dbReference type="PANTHER" id="PTHR11422">
    <property type="entry name" value="T-CELL SURFACE GLYCOPROTEIN CD4"/>
    <property type="match status" value="1"/>
</dbReference>
<protein>
    <recommendedName>
        <fullName evidence="2">Ig-like domain-containing protein</fullName>
    </recommendedName>
</protein>
<evidence type="ECO:0000256" key="1">
    <source>
        <dbReference type="SAM" id="SignalP"/>
    </source>
</evidence>
<proteinExistence type="predicted"/>
<dbReference type="Gene3D" id="2.60.40.10">
    <property type="entry name" value="Immunoglobulins"/>
    <property type="match status" value="1"/>
</dbReference>
<dbReference type="GO" id="GO:0035723">
    <property type="term" value="P:interleukin-15-mediated signaling pathway"/>
    <property type="evidence" value="ECO:0007669"/>
    <property type="project" value="TreeGrafter"/>
</dbReference>
<dbReference type="PROSITE" id="PS50835">
    <property type="entry name" value="IG_LIKE"/>
    <property type="match status" value="2"/>
</dbReference>
<keyword evidence="1" id="KW-0732">Signal</keyword>
<dbReference type="SUPFAM" id="SSF48726">
    <property type="entry name" value="Immunoglobulin"/>
    <property type="match status" value="1"/>
</dbReference>
<dbReference type="SMART" id="SM00409">
    <property type="entry name" value="IG"/>
    <property type="match status" value="2"/>
</dbReference>
<evidence type="ECO:0000259" key="2">
    <source>
        <dbReference type="PROSITE" id="PS50835"/>
    </source>
</evidence>
<dbReference type="GO" id="GO:0045121">
    <property type="term" value="C:membrane raft"/>
    <property type="evidence" value="ECO:0007669"/>
    <property type="project" value="TreeGrafter"/>
</dbReference>
<dbReference type="AlphaFoldDB" id="A0AAV6GP39"/>
<dbReference type="InterPro" id="IPR036179">
    <property type="entry name" value="Ig-like_dom_sf"/>
</dbReference>
<evidence type="ECO:0000313" key="4">
    <source>
        <dbReference type="Proteomes" id="UP000823561"/>
    </source>
</evidence>
<sequence>MEMSAKLCVLMVLLIFSDCARKGVKGDVTPTVFSSAGGHITLPCNNVLDEGCFSTTWIYNSAGHDGTIEEVGHGQVKQDSPTNRSKRLMVESDCSLNITDVTTEDAGLYTCQQFPKEGGQKEGGDAPVYLAVLQMFASPEVTEIEPGSKVTLQCLLITHDKCGGTVENKRVSLSWVDKQNMKLNETSNRHIRTSSACNITIAEKLIHLKRSEKLRLWTCQLTADGKVKASTTYTIRVK</sequence>
<dbReference type="Pfam" id="PF07686">
    <property type="entry name" value="V-set"/>
    <property type="match status" value="1"/>
</dbReference>
<dbReference type="Proteomes" id="UP000823561">
    <property type="component" value="Chromosome 8"/>
</dbReference>
<feature type="domain" description="Ig-like" evidence="2">
    <location>
        <begin position="127"/>
        <end position="234"/>
    </location>
</feature>
<dbReference type="InterPro" id="IPR013106">
    <property type="entry name" value="Ig_V-set"/>
</dbReference>
<comment type="caution">
    <text evidence="3">The sequence shown here is derived from an EMBL/GenBank/DDBJ whole genome shotgun (WGS) entry which is preliminary data.</text>
</comment>
<feature type="non-terminal residue" evidence="3">
    <location>
        <position position="238"/>
    </location>
</feature>
<dbReference type="PANTHER" id="PTHR11422:SF5">
    <property type="entry name" value="DIVERSE IMMUNOGLOBULIN DOMAIN-CONTAINING PROTEIN 1.1 ISOFORM X1-RELATED"/>
    <property type="match status" value="1"/>
</dbReference>